<dbReference type="InterPro" id="IPR029063">
    <property type="entry name" value="SAM-dependent_MTases_sf"/>
</dbReference>
<dbReference type="Gene3D" id="3.40.50.150">
    <property type="entry name" value="Vaccinia Virus protein VP39"/>
    <property type="match status" value="1"/>
</dbReference>
<dbReference type="Proteomes" id="UP000219689">
    <property type="component" value="Unassembled WGS sequence"/>
</dbReference>
<feature type="domain" description="Methyltransferase type 11" evidence="1">
    <location>
        <begin position="68"/>
        <end position="167"/>
    </location>
</feature>
<dbReference type="OrthoDB" id="57427at2157"/>
<sequence length="214" mass="23689">MVSRRTVRVVASLLGLAALAGLGYALRWRSNPSPCPYSQRRWIDLSRPVITRSRLHDLLDPRPGELILELGPGTGYYTGTIAQAVEPTGTVHAVDIQQSMVGHLRLRTRQQGHRNVEPIRGDGQRLPYPDDSFDAASLVLVLGEIPEPERALAELERVLKPGGRLVIGEALPDPHFVPLETLRRRARRQGLEFDDHVGTRAGYFARFTVPSAAP</sequence>
<protein>
    <submittedName>
        <fullName evidence="2">Methyltransferase type 11</fullName>
    </submittedName>
</protein>
<dbReference type="GO" id="GO:0032259">
    <property type="term" value="P:methylation"/>
    <property type="evidence" value="ECO:0007669"/>
    <property type="project" value="UniProtKB-KW"/>
</dbReference>
<gene>
    <name evidence="2" type="ORF">CP557_21225</name>
</gene>
<dbReference type="PANTHER" id="PTHR43591:SF24">
    <property type="entry name" value="2-METHOXY-6-POLYPRENYL-1,4-BENZOQUINOL METHYLASE, MITOCHONDRIAL"/>
    <property type="match status" value="1"/>
</dbReference>
<dbReference type="EMBL" id="NXNI01000002">
    <property type="protein sequence ID" value="PCR88993.1"/>
    <property type="molecule type" value="Genomic_DNA"/>
</dbReference>
<evidence type="ECO:0000259" key="1">
    <source>
        <dbReference type="Pfam" id="PF08241"/>
    </source>
</evidence>
<dbReference type="Pfam" id="PF08241">
    <property type="entry name" value="Methyltransf_11"/>
    <property type="match status" value="1"/>
</dbReference>
<accession>A0A2A5QQH8</accession>
<dbReference type="RefSeq" id="WP_097382010.1">
    <property type="nucleotide sequence ID" value="NZ_NXNI01000002.1"/>
</dbReference>
<reference evidence="2 3" key="1">
    <citation type="submission" date="2017-09" db="EMBL/GenBank/DDBJ databases">
        <title>Genome sequences of Natrinema ejinorence JCM 13890T.</title>
        <authorList>
            <person name="Roh S.W."/>
            <person name="Kim Y.B."/>
            <person name="Kim J.Y."/>
        </authorList>
    </citation>
    <scope>NUCLEOTIDE SEQUENCE [LARGE SCALE GENOMIC DNA]</scope>
    <source>
        <strain evidence="2 3">JCM 13890</strain>
    </source>
</reference>
<evidence type="ECO:0000313" key="2">
    <source>
        <dbReference type="EMBL" id="PCR88993.1"/>
    </source>
</evidence>
<dbReference type="GO" id="GO:0008757">
    <property type="term" value="F:S-adenosylmethionine-dependent methyltransferase activity"/>
    <property type="evidence" value="ECO:0007669"/>
    <property type="project" value="InterPro"/>
</dbReference>
<keyword evidence="2" id="KW-0808">Transferase</keyword>
<dbReference type="CDD" id="cd02440">
    <property type="entry name" value="AdoMet_MTases"/>
    <property type="match status" value="1"/>
</dbReference>
<dbReference type="PANTHER" id="PTHR43591">
    <property type="entry name" value="METHYLTRANSFERASE"/>
    <property type="match status" value="1"/>
</dbReference>
<name>A0A2A5QQH8_9EURY</name>
<dbReference type="AlphaFoldDB" id="A0A2A5QQH8"/>
<keyword evidence="3" id="KW-1185">Reference proteome</keyword>
<dbReference type="InterPro" id="IPR013216">
    <property type="entry name" value="Methyltransf_11"/>
</dbReference>
<comment type="caution">
    <text evidence="2">The sequence shown here is derived from an EMBL/GenBank/DDBJ whole genome shotgun (WGS) entry which is preliminary data.</text>
</comment>
<organism evidence="2 3">
    <name type="scientific">Natrinema ejinorense</name>
    <dbReference type="NCBI Taxonomy" id="373386"/>
    <lineage>
        <taxon>Archaea</taxon>
        <taxon>Methanobacteriati</taxon>
        <taxon>Methanobacteriota</taxon>
        <taxon>Stenosarchaea group</taxon>
        <taxon>Halobacteria</taxon>
        <taxon>Halobacteriales</taxon>
        <taxon>Natrialbaceae</taxon>
        <taxon>Natrinema</taxon>
    </lineage>
</organism>
<evidence type="ECO:0000313" key="3">
    <source>
        <dbReference type="Proteomes" id="UP000219689"/>
    </source>
</evidence>
<proteinExistence type="predicted"/>
<keyword evidence="2" id="KW-0489">Methyltransferase</keyword>
<dbReference type="SUPFAM" id="SSF53335">
    <property type="entry name" value="S-adenosyl-L-methionine-dependent methyltransferases"/>
    <property type="match status" value="1"/>
</dbReference>